<protein>
    <submittedName>
        <fullName evidence="4">Uncharacterized protein</fullName>
    </submittedName>
</protein>
<dbReference type="InterPro" id="IPR012890">
    <property type="entry name" value="GCFC2-like"/>
</dbReference>
<comment type="caution">
    <text evidence="4">The sequence shown here is derived from an EMBL/GenBank/DDBJ whole genome shotgun (WGS) entry which is preliminary data.</text>
</comment>
<evidence type="ECO:0000256" key="1">
    <source>
        <dbReference type="ARBA" id="ARBA00004123"/>
    </source>
</evidence>
<keyword evidence="2" id="KW-0539">Nucleus</keyword>
<sequence>MACESRLTSLAEAREERSGRAAPLEAAYRRAQAARAYVTDLVECLDEKMPELEALEARALALARGRCSFLQERRRADVRDQAQDVSALAARPGSVKQQDSEDKVRRTAEREGRRRARRLKREASGSANDHREGDSSDDELPPAEAQHAAREREAIRRLSEQLFADALPAWRSIHGVCAKMARWRRRDPQMYNDAYVAECLPKLVSPYVRQQQESE</sequence>
<name>A0ABQ7QG31_PLUXY</name>
<reference evidence="4 5" key="1">
    <citation type="submission" date="2021-06" db="EMBL/GenBank/DDBJ databases">
        <title>A haploid diamondback moth (Plutella xylostella L.) genome assembly resolves 31 chromosomes and identifies a diamide resistance mutation.</title>
        <authorList>
            <person name="Ward C.M."/>
            <person name="Perry K.D."/>
            <person name="Baker G."/>
            <person name="Powis K."/>
            <person name="Heckel D.G."/>
            <person name="Baxter S.W."/>
        </authorList>
    </citation>
    <scope>NUCLEOTIDE SEQUENCE [LARGE SCALE GENOMIC DNA]</scope>
    <source>
        <strain evidence="4 5">LV</strain>
        <tissue evidence="4">Single pupa</tissue>
    </source>
</reference>
<dbReference type="PANTHER" id="PTHR12214">
    <property type="entry name" value="GC-RICH SEQUENCE DNA-BINDING FACTOR"/>
    <property type="match status" value="1"/>
</dbReference>
<feature type="region of interest" description="Disordered" evidence="3">
    <location>
        <begin position="81"/>
        <end position="152"/>
    </location>
</feature>
<evidence type="ECO:0000313" key="4">
    <source>
        <dbReference type="EMBL" id="KAG7304176.1"/>
    </source>
</evidence>
<evidence type="ECO:0000256" key="2">
    <source>
        <dbReference type="ARBA" id="ARBA00023242"/>
    </source>
</evidence>
<keyword evidence="5" id="KW-1185">Reference proteome</keyword>
<proteinExistence type="predicted"/>
<evidence type="ECO:0000313" key="5">
    <source>
        <dbReference type="Proteomes" id="UP000823941"/>
    </source>
</evidence>
<dbReference type="EMBL" id="JAHIBW010000015">
    <property type="protein sequence ID" value="KAG7304176.1"/>
    <property type="molecule type" value="Genomic_DNA"/>
</dbReference>
<organism evidence="4 5">
    <name type="scientific">Plutella xylostella</name>
    <name type="common">Diamondback moth</name>
    <name type="synonym">Plutella maculipennis</name>
    <dbReference type="NCBI Taxonomy" id="51655"/>
    <lineage>
        <taxon>Eukaryota</taxon>
        <taxon>Metazoa</taxon>
        <taxon>Ecdysozoa</taxon>
        <taxon>Arthropoda</taxon>
        <taxon>Hexapoda</taxon>
        <taxon>Insecta</taxon>
        <taxon>Pterygota</taxon>
        <taxon>Neoptera</taxon>
        <taxon>Endopterygota</taxon>
        <taxon>Lepidoptera</taxon>
        <taxon>Glossata</taxon>
        <taxon>Ditrysia</taxon>
        <taxon>Yponomeutoidea</taxon>
        <taxon>Plutellidae</taxon>
        <taxon>Plutella</taxon>
    </lineage>
</organism>
<evidence type="ECO:0000256" key="3">
    <source>
        <dbReference type="SAM" id="MobiDB-lite"/>
    </source>
</evidence>
<comment type="subcellular location">
    <subcellularLocation>
        <location evidence="1">Nucleus</location>
    </subcellularLocation>
</comment>
<dbReference type="PANTHER" id="PTHR12214:SF0">
    <property type="entry name" value="LD29489P"/>
    <property type="match status" value="1"/>
</dbReference>
<gene>
    <name evidence="4" type="ORF">JYU34_011112</name>
</gene>
<feature type="region of interest" description="Disordered" evidence="3">
    <location>
        <begin position="1"/>
        <end position="23"/>
    </location>
</feature>
<feature type="compositionally biased region" description="Basic and acidic residues" evidence="3">
    <location>
        <begin position="98"/>
        <end position="112"/>
    </location>
</feature>
<dbReference type="Proteomes" id="UP000823941">
    <property type="component" value="Chromosome 15"/>
</dbReference>
<accession>A0ABQ7QG31</accession>